<sequence>MKPTFQHFLGTCLIGLALVSCDQEKYQIPTNQLFETAALREADILLTEAARIAGISKAELLQARAPGRFTQQQNVFFPGALAVDFKRSVPTVTLPLYKGLGPGGNPTYYILTEAANFNVAKRLGVNYAPKLVYGRDTEGSQKATFVNGQLQFEGDVDFSPQRLVQPGPFPNTFPPAVAQPGAVGDARYSPLVVLPSGSVVSASIVANSTGTHDHLVSIDYAKGTVVFELLDGFEGGAQYYFHLVTESSDKGAATIERGTYTPRLANLPTFGQSLLTDKSALLGFSPVANGETGANNPERQGLNSTILDGQTFDPINVFPLDPDNNKKDANNYSPMWDAHINAWTPQAIQAGKRRRIKSFADLEQLVKEGSVTDAAGNMGIPNRFVASLKPSRAIINCPVIAQPLSR</sequence>
<evidence type="ECO:0000313" key="2">
    <source>
        <dbReference type="Proteomes" id="UP000192266"/>
    </source>
</evidence>
<gene>
    <name evidence="1" type="ORF">SAMN00120144_2784</name>
</gene>
<dbReference type="AlphaFoldDB" id="A0A1W1W434"/>
<protein>
    <recommendedName>
        <fullName evidence="3">Lipoprotein</fullName>
    </recommendedName>
</protein>
<organism evidence="1 2">
    <name type="scientific">Hymenobacter roseosalivarius DSM 11622</name>
    <dbReference type="NCBI Taxonomy" id="645990"/>
    <lineage>
        <taxon>Bacteria</taxon>
        <taxon>Pseudomonadati</taxon>
        <taxon>Bacteroidota</taxon>
        <taxon>Cytophagia</taxon>
        <taxon>Cytophagales</taxon>
        <taxon>Hymenobacteraceae</taxon>
        <taxon>Hymenobacter</taxon>
    </lineage>
</organism>
<dbReference type="Proteomes" id="UP000192266">
    <property type="component" value="Unassembled WGS sequence"/>
</dbReference>
<reference evidence="1 2" key="1">
    <citation type="submission" date="2017-04" db="EMBL/GenBank/DDBJ databases">
        <authorList>
            <person name="Afonso C.L."/>
            <person name="Miller P.J."/>
            <person name="Scott M.A."/>
            <person name="Spackman E."/>
            <person name="Goraichik I."/>
            <person name="Dimitrov K.M."/>
            <person name="Suarez D.L."/>
            <person name="Swayne D.E."/>
        </authorList>
    </citation>
    <scope>NUCLEOTIDE SEQUENCE [LARGE SCALE GENOMIC DNA]</scope>
    <source>
        <strain evidence="1 2">DSM 11622</strain>
    </source>
</reference>
<evidence type="ECO:0008006" key="3">
    <source>
        <dbReference type="Google" id="ProtNLM"/>
    </source>
</evidence>
<dbReference type="EMBL" id="FWWW01000095">
    <property type="protein sequence ID" value="SMB99824.1"/>
    <property type="molecule type" value="Genomic_DNA"/>
</dbReference>
<name>A0A1W1W434_9BACT</name>
<dbReference type="RefSeq" id="WP_084447423.1">
    <property type="nucleotide sequence ID" value="NZ_FWWW01000095.1"/>
</dbReference>
<dbReference type="PROSITE" id="PS51257">
    <property type="entry name" value="PROKAR_LIPOPROTEIN"/>
    <property type="match status" value="1"/>
</dbReference>
<dbReference type="OrthoDB" id="5173308at2"/>
<proteinExistence type="predicted"/>
<dbReference type="STRING" id="645990.SAMN00120144_2784"/>
<accession>A0A1W1W434</accession>
<evidence type="ECO:0000313" key="1">
    <source>
        <dbReference type="EMBL" id="SMB99824.1"/>
    </source>
</evidence>
<keyword evidence="2" id="KW-1185">Reference proteome</keyword>